<reference evidence="1 2" key="1">
    <citation type="journal article" date="2015" name="Genome Announc.">
        <title>Expanding the biotechnology potential of lactobacilli through comparative genomics of 213 strains and associated genera.</title>
        <authorList>
            <person name="Sun Z."/>
            <person name="Harris H.M."/>
            <person name="McCann A."/>
            <person name="Guo C."/>
            <person name="Argimon S."/>
            <person name="Zhang W."/>
            <person name="Yang X."/>
            <person name="Jeffery I.B."/>
            <person name="Cooney J.C."/>
            <person name="Kagawa T.F."/>
            <person name="Liu W."/>
            <person name="Song Y."/>
            <person name="Salvetti E."/>
            <person name="Wrobel A."/>
            <person name="Rasinkangas P."/>
            <person name="Parkhill J."/>
            <person name="Rea M.C."/>
            <person name="O'Sullivan O."/>
            <person name="Ritari J."/>
            <person name="Douillard F.P."/>
            <person name="Paul Ross R."/>
            <person name="Yang R."/>
            <person name="Briner A.E."/>
            <person name="Felis G.E."/>
            <person name="de Vos W.M."/>
            <person name="Barrangou R."/>
            <person name="Klaenhammer T.R."/>
            <person name="Caufield P.W."/>
            <person name="Cui Y."/>
            <person name="Zhang H."/>
            <person name="O'Toole P.W."/>
        </authorList>
    </citation>
    <scope>NUCLEOTIDE SEQUENCE [LARGE SCALE GENOMIC DNA]</scope>
    <source>
        <strain evidence="1 2">DSM 15429</strain>
    </source>
</reference>
<comment type="caution">
    <text evidence="1">The sequence shown here is derived from an EMBL/GenBank/DDBJ whole genome shotgun (WGS) entry which is preliminary data.</text>
</comment>
<protein>
    <submittedName>
        <fullName evidence="1">Uncharacterized protein</fullName>
    </submittedName>
</protein>
<dbReference type="AlphaFoldDB" id="A0A0R1QVK2"/>
<name>A0A0R1QVK2_9LACO</name>
<proteinExistence type="predicted"/>
<evidence type="ECO:0000313" key="1">
    <source>
        <dbReference type="EMBL" id="KRL48257.1"/>
    </source>
</evidence>
<evidence type="ECO:0000313" key="2">
    <source>
        <dbReference type="Proteomes" id="UP000051835"/>
    </source>
</evidence>
<dbReference type="PATRIC" id="fig|1423805.4.peg.1419"/>
<dbReference type="EMBL" id="AZFC01000016">
    <property type="protein sequence ID" value="KRL48257.1"/>
    <property type="molecule type" value="Genomic_DNA"/>
</dbReference>
<accession>A0A0R1QVK2</accession>
<dbReference type="Proteomes" id="UP000051835">
    <property type="component" value="Unassembled WGS sequence"/>
</dbReference>
<organism evidence="1 2">
    <name type="scientific">Levilactobacillus spicheri DSM 15429</name>
    <dbReference type="NCBI Taxonomy" id="1423805"/>
    <lineage>
        <taxon>Bacteria</taxon>
        <taxon>Bacillati</taxon>
        <taxon>Bacillota</taxon>
        <taxon>Bacilli</taxon>
        <taxon>Lactobacillales</taxon>
        <taxon>Lactobacillaceae</taxon>
        <taxon>Levilactobacillus</taxon>
    </lineage>
</organism>
<gene>
    <name evidence="1" type="ORF">FD37_GL001384</name>
</gene>
<sequence>MMTKLNRIQLIVSNISYGPEPAPSDDVAQRVTVTADGDVSYAVYQYGGDVTRRRFQVDRGQVTRLFRHLDAAFRKPSQNLEATDVGRWQLTRLHGTTETVDTGAFIENSLLAPLSAQLRVVTGLPELWGFTGDDSVTPDVAGGCPPVVT</sequence>